<dbReference type="InterPro" id="IPR036812">
    <property type="entry name" value="NAD(P)_OxRdtase_dom_sf"/>
</dbReference>
<comment type="pathway">
    <text evidence="1">Sulfur metabolism; glutathione biosynthesis; glutathione from L-cysteine and L-glutamate: step 1/2.</text>
</comment>
<keyword evidence="5" id="KW-0560">Oxidoreductase</keyword>
<feature type="region of interest" description="Disordered" evidence="10">
    <location>
        <begin position="143"/>
        <end position="166"/>
    </location>
</feature>
<sequence length="393" mass="41620">MTKLILSTGNIVSGGPSIVRRPGTFRSNLELTNSLRSNFLAAQLSDAEDEEYNARNSSPADTATHAAVTTTNGDAVNAGANDTTKTEGTHTSQNGTSAINSVSGNTSNGNSGLRRPALASWTHREGKTLYIPRVDWPVIEREAASTTDTETGSTTSGSSSSGGLQEEASQYDTTVKLFFLPGALPVEARAQYAEEALSLVFSELGVKSVNLLVLSFPGMSFEGDCEWRADKINAKQGNDDEEAATWAIAAEALYKAGKVRRLGVAEFGSEKLARFVARVGVPPAVDQINIHNCCNVPPPLTALAKEKGIELLVHTDCTDILPPGTLRELLGQGAQGAGVLVDEDGSNSVTRPPADALRGDITPQWVVKYTAVVRDRGVIENKGYFAGALLQDE</sequence>
<dbReference type="PANTHER" id="PTHR13295">
    <property type="entry name" value="GLUTAMATE CYSTEINE LIGASE REGULATORY SUBUNIT"/>
    <property type="match status" value="1"/>
</dbReference>
<feature type="region of interest" description="Disordered" evidence="10">
    <location>
        <begin position="70"/>
        <end position="115"/>
    </location>
</feature>
<organism evidence="12 13">
    <name type="scientific">Sporothrix epigloea</name>
    <dbReference type="NCBI Taxonomy" id="1892477"/>
    <lineage>
        <taxon>Eukaryota</taxon>
        <taxon>Fungi</taxon>
        <taxon>Dikarya</taxon>
        <taxon>Ascomycota</taxon>
        <taxon>Pezizomycotina</taxon>
        <taxon>Sordariomycetes</taxon>
        <taxon>Sordariomycetidae</taxon>
        <taxon>Ophiostomatales</taxon>
        <taxon>Ophiostomataceae</taxon>
        <taxon>Sporothrix</taxon>
    </lineage>
</organism>
<evidence type="ECO:0000256" key="9">
    <source>
        <dbReference type="ARBA" id="ARBA00032926"/>
    </source>
</evidence>
<dbReference type="EMBL" id="CAWUOM010000110">
    <property type="protein sequence ID" value="CAK7272565.1"/>
    <property type="molecule type" value="Genomic_DNA"/>
</dbReference>
<evidence type="ECO:0000256" key="8">
    <source>
        <dbReference type="ARBA" id="ARBA00031732"/>
    </source>
</evidence>
<keyword evidence="4" id="KW-0317">Glutathione biosynthesis</keyword>
<evidence type="ECO:0000256" key="2">
    <source>
        <dbReference type="ARBA" id="ARBA00008612"/>
    </source>
</evidence>
<comment type="similarity">
    <text evidence="2">Belongs to the aldo/keto reductase family. Glutamate--cysteine ligase light chain subfamily.</text>
</comment>
<evidence type="ECO:0000313" key="13">
    <source>
        <dbReference type="Proteomes" id="UP001642501"/>
    </source>
</evidence>
<gene>
    <name evidence="12" type="ORF">SEPCBS57363_005194</name>
</gene>
<evidence type="ECO:0000256" key="3">
    <source>
        <dbReference type="ARBA" id="ARBA00011532"/>
    </source>
</evidence>
<dbReference type="InterPro" id="IPR032963">
    <property type="entry name" value="Gclm"/>
</dbReference>
<evidence type="ECO:0000256" key="10">
    <source>
        <dbReference type="SAM" id="MobiDB-lite"/>
    </source>
</evidence>
<protein>
    <recommendedName>
        <fullName evidence="8">GCS light chain</fullName>
    </recommendedName>
    <alternativeName>
        <fullName evidence="6">Gamma-ECS regulatory subunit</fullName>
    </alternativeName>
    <alternativeName>
        <fullName evidence="9">Gamma-glutamylcysteine synthetase regulatory subunit</fullName>
    </alternativeName>
    <alternativeName>
        <fullName evidence="7">Glutamate--cysteine ligase modifier subunit</fullName>
    </alternativeName>
</protein>
<evidence type="ECO:0000256" key="1">
    <source>
        <dbReference type="ARBA" id="ARBA00005006"/>
    </source>
</evidence>
<evidence type="ECO:0000313" key="12">
    <source>
        <dbReference type="EMBL" id="CAK7272565.1"/>
    </source>
</evidence>
<feature type="compositionally biased region" description="Low complexity" evidence="10">
    <location>
        <begin position="100"/>
        <end position="112"/>
    </location>
</feature>
<accession>A0ABP0DW99</accession>
<dbReference type="Gene3D" id="3.20.20.100">
    <property type="entry name" value="NADP-dependent oxidoreductase domain"/>
    <property type="match status" value="1"/>
</dbReference>
<proteinExistence type="inferred from homology"/>
<evidence type="ECO:0000256" key="4">
    <source>
        <dbReference type="ARBA" id="ARBA00022684"/>
    </source>
</evidence>
<dbReference type="SUPFAM" id="SSF51430">
    <property type="entry name" value="NAD(P)-linked oxidoreductase"/>
    <property type="match status" value="1"/>
</dbReference>
<name>A0ABP0DW99_9PEZI</name>
<feature type="compositionally biased region" description="Low complexity" evidence="10">
    <location>
        <begin position="145"/>
        <end position="163"/>
    </location>
</feature>
<keyword evidence="13" id="KW-1185">Reference proteome</keyword>
<comment type="subunit">
    <text evidence="3">Heterodimer of a catalytic heavy chain and a regulatory light chain.</text>
</comment>
<dbReference type="Pfam" id="PF00248">
    <property type="entry name" value="Aldo_ket_red"/>
    <property type="match status" value="1"/>
</dbReference>
<comment type="caution">
    <text evidence="12">The sequence shown here is derived from an EMBL/GenBank/DDBJ whole genome shotgun (WGS) entry which is preliminary data.</text>
</comment>
<dbReference type="Proteomes" id="UP001642501">
    <property type="component" value="Unassembled WGS sequence"/>
</dbReference>
<evidence type="ECO:0000256" key="5">
    <source>
        <dbReference type="ARBA" id="ARBA00023002"/>
    </source>
</evidence>
<feature type="compositionally biased region" description="Polar residues" evidence="10">
    <location>
        <begin position="89"/>
        <end position="99"/>
    </location>
</feature>
<dbReference type="PANTHER" id="PTHR13295:SF4">
    <property type="entry name" value="GLUTAMATE--CYSTEINE LIGASE REGULATORY SUBUNIT"/>
    <property type="match status" value="1"/>
</dbReference>
<reference evidence="12 13" key="1">
    <citation type="submission" date="2024-01" db="EMBL/GenBank/DDBJ databases">
        <authorList>
            <person name="Allen C."/>
            <person name="Tagirdzhanova G."/>
        </authorList>
    </citation>
    <scope>NUCLEOTIDE SEQUENCE [LARGE SCALE GENOMIC DNA]</scope>
    <source>
        <strain evidence="12 13">CBS 573.63</strain>
    </source>
</reference>
<evidence type="ECO:0000259" key="11">
    <source>
        <dbReference type="Pfam" id="PF00248"/>
    </source>
</evidence>
<evidence type="ECO:0000256" key="7">
    <source>
        <dbReference type="ARBA" id="ARBA00031154"/>
    </source>
</evidence>
<dbReference type="InterPro" id="IPR023210">
    <property type="entry name" value="NADP_OxRdtase_dom"/>
</dbReference>
<evidence type="ECO:0000256" key="6">
    <source>
        <dbReference type="ARBA" id="ARBA00030406"/>
    </source>
</evidence>
<feature type="domain" description="NADP-dependent oxidoreductase" evidence="11">
    <location>
        <begin position="176"/>
        <end position="313"/>
    </location>
</feature>